<evidence type="ECO:0000313" key="6">
    <source>
        <dbReference type="Proteomes" id="UP000613266"/>
    </source>
</evidence>
<evidence type="ECO:0000256" key="3">
    <source>
        <dbReference type="SAM" id="SignalP"/>
    </source>
</evidence>
<evidence type="ECO:0000259" key="4">
    <source>
        <dbReference type="SMART" id="SM00062"/>
    </source>
</evidence>
<feature type="signal peptide" evidence="3">
    <location>
        <begin position="1"/>
        <end position="18"/>
    </location>
</feature>
<name>A0A931J223_9BURK</name>
<dbReference type="SMART" id="SM00062">
    <property type="entry name" value="PBPb"/>
    <property type="match status" value="1"/>
</dbReference>
<evidence type="ECO:0000256" key="2">
    <source>
        <dbReference type="SAM" id="MobiDB-lite"/>
    </source>
</evidence>
<feature type="region of interest" description="Disordered" evidence="2">
    <location>
        <begin position="245"/>
        <end position="265"/>
    </location>
</feature>
<accession>A0A931J223</accession>
<dbReference type="Gene3D" id="3.40.190.10">
    <property type="entry name" value="Periplasmic binding protein-like II"/>
    <property type="match status" value="2"/>
</dbReference>
<evidence type="ECO:0000256" key="1">
    <source>
        <dbReference type="ARBA" id="ARBA00022729"/>
    </source>
</evidence>
<protein>
    <submittedName>
        <fullName evidence="5">Transporter substrate-binding domain-containing protein</fullName>
    </submittedName>
</protein>
<feature type="domain" description="Solute-binding protein family 3/N-terminal" evidence="4">
    <location>
        <begin position="22"/>
        <end position="245"/>
    </location>
</feature>
<dbReference type="PANTHER" id="PTHR35936">
    <property type="entry name" value="MEMBRANE-BOUND LYTIC MUREIN TRANSGLYCOSYLASE F"/>
    <property type="match status" value="1"/>
</dbReference>
<dbReference type="Pfam" id="PF00497">
    <property type="entry name" value="SBP_bac_3"/>
    <property type="match status" value="1"/>
</dbReference>
<organism evidence="5 6">
    <name type="scientific">Inhella proteolytica</name>
    <dbReference type="NCBI Taxonomy" id="2795029"/>
    <lineage>
        <taxon>Bacteria</taxon>
        <taxon>Pseudomonadati</taxon>
        <taxon>Pseudomonadota</taxon>
        <taxon>Betaproteobacteria</taxon>
        <taxon>Burkholderiales</taxon>
        <taxon>Sphaerotilaceae</taxon>
        <taxon>Inhella</taxon>
    </lineage>
</organism>
<proteinExistence type="predicted"/>
<keyword evidence="6" id="KW-1185">Reference proteome</keyword>
<reference evidence="5" key="1">
    <citation type="submission" date="2020-12" db="EMBL/GenBank/DDBJ databases">
        <title>The genome sequence of Inhella sp. 1Y17.</title>
        <authorList>
            <person name="Liu Y."/>
        </authorList>
    </citation>
    <scope>NUCLEOTIDE SEQUENCE</scope>
    <source>
        <strain evidence="5">1Y17</strain>
    </source>
</reference>
<evidence type="ECO:0000313" key="5">
    <source>
        <dbReference type="EMBL" id="MBH9576896.1"/>
    </source>
</evidence>
<feature type="chain" id="PRO_5037151333" evidence="3">
    <location>
        <begin position="19"/>
        <end position="265"/>
    </location>
</feature>
<dbReference type="InterPro" id="IPR001638">
    <property type="entry name" value="Solute-binding_3/MltF_N"/>
</dbReference>
<dbReference type="SUPFAM" id="SSF53850">
    <property type="entry name" value="Periplasmic binding protein-like II"/>
    <property type="match status" value="1"/>
</dbReference>
<dbReference type="AlphaFoldDB" id="A0A931J223"/>
<sequence>MCRLLAFAFLLLGGAAWAQPAVLRMVSNEFPPYVGKDLPQQGFYAALVRQVLAEQGLQLELQFQPPARAHASAAAGQVDAAFPMLRTPEREREFLFSEPLLLVRSYLFVRADSPISGLADLPGRRSCHLQDSNQPEPVQRLVEGGSVKVERVAQMAQCFEMLTRGRVDFVALSDYGGWAAARQATAGPEGFKRVGAPLSLGLLHLVWPRAEPRSAERAAAFNKALTELRRRGVVAQLERELLPALPEPEAQAASRALNSPAGRGR</sequence>
<dbReference type="RefSeq" id="WP_198110502.1">
    <property type="nucleotide sequence ID" value="NZ_JAEDAK010000004.1"/>
</dbReference>
<dbReference type="Proteomes" id="UP000613266">
    <property type="component" value="Unassembled WGS sequence"/>
</dbReference>
<dbReference type="PANTHER" id="PTHR35936:SF35">
    <property type="entry name" value="L-CYSTINE-BINDING PROTEIN TCYJ"/>
    <property type="match status" value="1"/>
</dbReference>
<comment type="caution">
    <text evidence="5">The sequence shown here is derived from an EMBL/GenBank/DDBJ whole genome shotgun (WGS) entry which is preliminary data.</text>
</comment>
<dbReference type="EMBL" id="JAEDAK010000004">
    <property type="protein sequence ID" value="MBH9576896.1"/>
    <property type="molecule type" value="Genomic_DNA"/>
</dbReference>
<keyword evidence="1 3" id="KW-0732">Signal</keyword>
<gene>
    <name evidence="5" type="ORF">I7X39_08260</name>
</gene>